<evidence type="ECO:0000313" key="2">
    <source>
        <dbReference type="Proteomes" id="UP001204621"/>
    </source>
</evidence>
<gene>
    <name evidence="1" type="ORF">NX778_12405</name>
</gene>
<dbReference type="RefSeq" id="WP_258812050.1">
    <property type="nucleotide sequence ID" value="NZ_JANUGU010000003.1"/>
</dbReference>
<reference evidence="1 2" key="1">
    <citation type="submission" date="2022-08" db="EMBL/GenBank/DDBJ databases">
        <title>Reclassification of Massilia species as members of the genera Telluria, Duganella, Pseudoduganella, Mokoshia gen. nov. and Zemynaea gen. nov. using orthogonal and non-orthogonal genome-based approaches.</title>
        <authorList>
            <person name="Bowman J.P."/>
        </authorList>
    </citation>
    <scope>NUCLEOTIDE SEQUENCE [LARGE SCALE GENOMIC DNA]</scope>
    <source>
        <strain evidence="1 2">JCM 31606</strain>
    </source>
</reference>
<protein>
    <submittedName>
        <fullName evidence="1">DNA-binding protein</fullName>
    </submittedName>
</protein>
<name>A0ABT2D097_9BURK</name>
<evidence type="ECO:0000313" key="1">
    <source>
        <dbReference type="EMBL" id="MCS0658865.1"/>
    </source>
</evidence>
<keyword evidence="1" id="KW-0238">DNA-binding</keyword>
<sequence length="75" mass="8201">MTTEDMLVERFGVLLDLAQVAELLKRKSADSVRVALSGNTDLARQLLPAKVKIGRRILFKASVLAKILDNSHAPS</sequence>
<dbReference type="Proteomes" id="UP001204621">
    <property type="component" value="Unassembled WGS sequence"/>
</dbReference>
<proteinExistence type="predicted"/>
<keyword evidence="2" id="KW-1185">Reference proteome</keyword>
<organism evidence="1 2">
    <name type="scientific">Massilia terrae</name>
    <dbReference type="NCBI Taxonomy" id="1811224"/>
    <lineage>
        <taxon>Bacteria</taxon>
        <taxon>Pseudomonadati</taxon>
        <taxon>Pseudomonadota</taxon>
        <taxon>Betaproteobacteria</taxon>
        <taxon>Burkholderiales</taxon>
        <taxon>Oxalobacteraceae</taxon>
        <taxon>Telluria group</taxon>
        <taxon>Massilia</taxon>
    </lineage>
</organism>
<dbReference type="EMBL" id="JANUGU010000003">
    <property type="protein sequence ID" value="MCS0658865.1"/>
    <property type="molecule type" value="Genomic_DNA"/>
</dbReference>
<accession>A0ABT2D097</accession>
<comment type="caution">
    <text evidence="1">The sequence shown here is derived from an EMBL/GenBank/DDBJ whole genome shotgun (WGS) entry which is preliminary data.</text>
</comment>
<dbReference type="GO" id="GO:0003677">
    <property type="term" value="F:DNA binding"/>
    <property type="evidence" value="ECO:0007669"/>
    <property type="project" value="UniProtKB-KW"/>
</dbReference>